<feature type="region of interest" description="Disordered" evidence="1">
    <location>
        <begin position="119"/>
        <end position="138"/>
    </location>
</feature>
<evidence type="ECO:0008006" key="4">
    <source>
        <dbReference type="Google" id="ProtNLM"/>
    </source>
</evidence>
<sequence length="165" mass="17713">MELNGVGIWLRQEEHNDKVMELKGLTWAQYIDSTSMLWLPSGTNVPGFIPGRAYYLGFGNPDFAYETCSTPLSQSGRCRFVQHCARQEIIATLNAFVSYACPIGSDYMGVCCPDNTQPTVPATRPPPPPTPAPTTLAPITTAAPTTKAPIVTTVAAVPTTAAPKK</sequence>
<evidence type="ECO:0000256" key="1">
    <source>
        <dbReference type="SAM" id="MobiDB-lite"/>
    </source>
</evidence>
<dbReference type="EMBL" id="GL733411">
    <property type="protein sequence ID" value="EFX62740.1"/>
    <property type="molecule type" value="Genomic_DNA"/>
</dbReference>
<dbReference type="AlphaFoldDB" id="E9HZU1"/>
<name>E9HZU1_DAPPU</name>
<proteinExistence type="predicted"/>
<reference evidence="2 3" key="1">
    <citation type="journal article" date="2011" name="Science">
        <title>The ecoresponsive genome of Daphnia pulex.</title>
        <authorList>
            <person name="Colbourne J.K."/>
            <person name="Pfrender M.E."/>
            <person name="Gilbert D."/>
            <person name="Thomas W.K."/>
            <person name="Tucker A."/>
            <person name="Oakley T.H."/>
            <person name="Tokishita S."/>
            <person name="Aerts A."/>
            <person name="Arnold G.J."/>
            <person name="Basu M.K."/>
            <person name="Bauer D.J."/>
            <person name="Caceres C.E."/>
            <person name="Carmel L."/>
            <person name="Casola C."/>
            <person name="Choi J.H."/>
            <person name="Detter J.C."/>
            <person name="Dong Q."/>
            <person name="Dusheyko S."/>
            <person name="Eads B.D."/>
            <person name="Frohlich T."/>
            <person name="Geiler-Samerotte K.A."/>
            <person name="Gerlach D."/>
            <person name="Hatcher P."/>
            <person name="Jogdeo S."/>
            <person name="Krijgsveld J."/>
            <person name="Kriventseva E.V."/>
            <person name="Kultz D."/>
            <person name="Laforsch C."/>
            <person name="Lindquist E."/>
            <person name="Lopez J."/>
            <person name="Manak J.R."/>
            <person name="Muller J."/>
            <person name="Pangilinan J."/>
            <person name="Patwardhan R.P."/>
            <person name="Pitluck S."/>
            <person name="Pritham E.J."/>
            <person name="Rechtsteiner A."/>
            <person name="Rho M."/>
            <person name="Rogozin I.B."/>
            <person name="Sakarya O."/>
            <person name="Salamov A."/>
            <person name="Schaack S."/>
            <person name="Shapiro H."/>
            <person name="Shiga Y."/>
            <person name="Skalitzky C."/>
            <person name="Smith Z."/>
            <person name="Souvorov A."/>
            <person name="Sung W."/>
            <person name="Tang Z."/>
            <person name="Tsuchiya D."/>
            <person name="Tu H."/>
            <person name="Vos H."/>
            <person name="Wang M."/>
            <person name="Wolf Y.I."/>
            <person name="Yamagata H."/>
            <person name="Yamada T."/>
            <person name="Ye Y."/>
            <person name="Shaw J.R."/>
            <person name="Andrews J."/>
            <person name="Crease T.J."/>
            <person name="Tang H."/>
            <person name="Lucas S.M."/>
            <person name="Robertson H.M."/>
            <person name="Bork P."/>
            <person name="Koonin E.V."/>
            <person name="Zdobnov E.M."/>
            <person name="Grigoriev I.V."/>
            <person name="Lynch M."/>
            <person name="Boore J.L."/>
        </authorList>
    </citation>
    <scope>NUCLEOTIDE SEQUENCE [LARGE SCALE GENOMIC DNA]</scope>
</reference>
<feature type="non-terminal residue" evidence="2">
    <location>
        <position position="165"/>
    </location>
</feature>
<keyword evidence="3" id="KW-1185">Reference proteome</keyword>
<dbReference type="Proteomes" id="UP000000305">
    <property type="component" value="Unassembled WGS sequence"/>
</dbReference>
<feature type="compositionally biased region" description="Pro residues" evidence="1">
    <location>
        <begin position="123"/>
        <end position="132"/>
    </location>
</feature>
<evidence type="ECO:0000313" key="3">
    <source>
        <dbReference type="Proteomes" id="UP000000305"/>
    </source>
</evidence>
<accession>E9HZU1</accession>
<dbReference type="InParanoid" id="E9HZU1"/>
<dbReference type="HOGENOM" id="CLU_1614958_0_0_1"/>
<dbReference type="KEGG" id="dpx:DAPPUDRAFT_269840"/>
<protein>
    <recommendedName>
        <fullName evidence="4">Clip domain-containing protein</fullName>
    </recommendedName>
</protein>
<gene>
    <name evidence="2" type="ORF">DAPPUDRAFT_269840</name>
</gene>
<evidence type="ECO:0000313" key="2">
    <source>
        <dbReference type="EMBL" id="EFX62740.1"/>
    </source>
</evidence>
<organism evidence="2 3">
    <name type="scientific">Daphnia pulex</name>
    <name type="common">Water flea</name>
    <dbReference type="NCBI Taxonomy" id="6669"/>
    <lineage>
        <taxon>Eukaryota</taxon>
        <taxon>Metazoa</taxon>
        <taxon>Ecdysozoa</taxon>
        <taxon>Arthropoda</taxon>
        <taxon>Crustacea</taxon>
        <taxon>Branchiopoda</taxon>
        <taxon>Diplostraca</taxon>
        <taxon>Cladocera</taxon>
        <taxon>Anomopoda</taxon>
        <taxon>Daphniidae</taxon>
        <taxon>Daphnia</taxon>
    </lineage>
</organism>